<dbReference type="InterPro" id="IPR056179">
    <property type="entry name" value="DHQS_C"/>
</dbReference>
<dbReference type="InterPro" id="IPR016037">
    <property type="entry name" value="DHQ_synth_AroB"/>
</dbReference>
<keyword evidence="5" id="KW-0547">Nucleotide-binding</keyword>
<protein>
    <recommendedName>
        <fullName evidence="10">3-dehydroquinate synthase</fullName>
        <ecNumber evidence="10">4.2.3.4</ecNumber>
    </recommendedName>
</protein>
<dbReference type="GO" id="GO:0009423">
    <property type="term" value="P:chorismate biosynthetic process"/>
    <property type="evidence" value="ECO:0007669"/>
    <property type="project" value="UniProtKB-UniRule"/>
</dbReference>
<dbReference type="Gene3D" id="1.20.1090.10">
    <property type="entry name" value="Dehydroquinate synthase-like - alpha domain"/>
    <property type="match status" value="1"/>
</dbReference>
<dbReference type="InterPro" id="IPR030960">
    <property type="entry name" value="DHQS/DOIS_N"/>
</dbReference>
<dbReference type="InterPro" id="IPR030963">
    <property type="entry name" value="DHQ_synth_fam"/>
</dbReference>
<evidence type="ECO:0000256" key="1">
    <source>
        <dbReference type="ARBA" id="ARBA00001911"/>
    </source>
</evidence>
<dbReference type="CDD" id="cd08195">
    <property type="entry name" value="DHQS"/>
    <property type="match status" value="1"/>
</dbReference>
<reference evidence="13 14" key="1">
    <citation type="submission" date="2019-09" db="EMBL/GenBank/DDBJ databases">
        <title>In-depth cultivation of the pig gut microbiome towards novel bacterial diversity and tailored functional studies.</title>
        <authorList>
            <person name="Wylensek D."/>
            <person name="Hitch T.C.A."/>
            <person name="Clavel T."/>
        </authorList>
    </citation>
    <scope>NUCLEOTIDE SEQUENCE [LARGE SCALE GENOMIC DNA]</scope>
    <source>
        <strain evidence="13 14">WCA3-693-APC-4?</strain>
    </source>
</reference>
<evidence type="ECO:0000256" key="10">
    <source>
        <dbReference type="NCBIfam" id="TIGR01357"/>
    </source>
</evidence>
<dbReference type="Pfam" id="PF01761">
    <property type="entry name" value="DHQ_synthase"/>
    <property type="match status" value="1"/>
</dbReference>
<feature type="domain" description="3-dehydroquinate synthase N-terminal" evidence="11">
    <location>
        <begin position="49"/>
        <end position="160"/>
    </location>
</feature>
<dbReference type="GO" id="GO:0005737">
    <property type="term" value="C:cytoplasm"/>
    <property type="evidence" value="ECO:0007669"/>
    <property type="project" value="InterPro"/>
</dbReference>
<evidence type="ECO:0000313" key="13">
    <source>
        <dbReference type="EMBL" id="MSU01316.1"/>
    </source>
</evidence>
<keyword evidence="7" id="KW-0520">NAD</keyword>
<gene>
    <name evidence="13" type="primary">aroB</name>
    <name evidence="13" type="ORF">FYJ83_07540</name>
</gene>
<dbReference type="PIRSF" id="PIRSF001455">
    <property type="entry name" value="DHQ_synth"/>
    <property type="match status" value="1"/>
</dbReference>
<dbReference type="PANTHER" id="PTHR43622">
    <property type="entry name" value="3-DEHYDROQUINATE SYNTHASE"/>
    <property type="match status" value="1"/>
</dbReference>
<dbReference type="NCBIfam" id="TIGR01357">
    <property type="entry name" value="aroB"/>
    <property type="match status" value="1"/>
</dbReference>
<feature type="domain" description="3-dehydroquinate synthase C-terminal" evidence="12">
    <location>
        <begin position="163"/>
        <end position="306"/>
    </location>
</feature>
<comment type="cofactor">
    <cofactor evidence="3">
        <name>Zn(2+)</name>
        <dbReference type="ChEBI" id="CHEBI:29105"/>
    </cofactor>
</comment>
<evidence type="ECO:0000259" key="12">
    <source>
        <dbReference type="Pfam" id="PF24621"/>
    </source>
</evidence>
<dbReference type="RefSeq" id="WP_154439730.1">
    <property type="nucleotide sequence ID" value="NZ_VUNQ01000013.1"/>
</dbReference>
<dbReference type="GO" id="GO:0009073">
    <property type="term" value="P:aromatic amino acid family biosynthetic process"/>
    <property type="evidence" value="ECO:0007669"/>
    <property type="project" value="InterPro"/>
</dbReference>
<dbReference type="Pfam" id="PF24621">
    <property type="entry name" value="DHQS_C"/>
    <property type="match status" value="1"/>
</dbReference>
<dbReference type="GO" id="GO:0046872">
    <property type="term" value="F:metal ion binding"/>
    <property type="evidence" value="ECO:0007669"/>
    <property type="project" value="UniProtKB-KW"/>
</dbReference>
<dbReference type="EMBL" id="VUNQ01000013">
    <property type="protein sequence ID" value="MSU01316.1"/>
    <property type="molecule type" value="Genomic_DNA"/>
</dbReference>
<keyword evidence="14" id="KW-1185">Reference proteome</keyword>
<comment type="cofactor">
    <cofactor evidence="1">
        <name>NAD(+)</name>
        <dbReference type="ChEBI" id="CHEBI:57540"/>
    </cofactor>
</comment>
<evidence type="ECO:0000259" key="11">
    <source>
        <dbReference type="Pfam" id="PF01761"/>
    </source>
</evidence>
<proteinExistence type="predicted"/>
<accession>A0A6N7XI40</accession>
<dbReference type="InterPro" id="IPR050071">
    <property type="entry name" value="Dehydroquinate_synthase"/>
</dbReference>
<organism evidence="13 14">
    <name type="scientific">Tissierella pigra</name>
    <dbReference type="NCBI Taxonomy" id="2607614"/>
    <lineage>
        <taxon>Bacteria</taxon>
        <taxon>Bacillati</taxon>
        <taxon>Bacillota</taxon>
        <taxon>Tissierellia</taxon>
        <taxon>Tissierellales</taxon>
        <taxon>Tissierellaceae</taxon>
        <taxon>Tissierella</taxon>
    </lineage>
</organism>
<evidence type="ECO:0000256" key="7">
    <source>
        <dbReference type="ARBA" id="ARBA00023027"/>
    </source>
</evidence>
<keyword evidence="6" id="KW-0862">Zinc</keyword>
<comment type="caution">
    <text evidence="13">The sequence shown here is derived from an EMBL/GenBank/DDBJ whole genome shotgun (WGS) entry which is preliminary data.</text>
</comment>
<evidence type="ECO:0000313" key="14">
    <source>
        <dbReference type="Proteomes" id="UP000469523"/>
    </source>
</evidence>
<dbReference type="Gene3D" id="3.40.50.1970">
    <property type="match status" value="1"/>
</dbReference>
<evidence type="ECO:0000256" key="3">
    <source>
        <dbReference type="ARBA" id="ARBA00001947"/>
    </source>
</evidence>
<keyword evidence="4" id="KW-0479">Metal-binding</keyword>
<dbReference type="GO" id="GO:0003856">
    <property type="term" value="F:3-dehydroquinate synthase activity"/>
    <property type="evidence" value="ECO:0007669"/>
    <property type="project" value="UniProtKB-UniRule"/>
</dbReference>
<name>A0A6N7XI40_9FIRM</name>
<dbReference type="EC" id="4.2.3.4" evidence="10"/>
<dbReference type="SUPFAM" id="SSF56796">
    <property type="entry name" value="Dehydroquinate synthase-like"/>
    <property type="match status" value="1"/>
</dbReference>
<sequence>MRYKIIDNIWSELKDYINRHKFLLITDRNIYNIYKGHIEKLINDEDDILILEPGENSKSLEELMNIYKVLIEKNLDRNGIILSLGGGVVGDISGFAASTYKRGIDYIQIPTTLLSQVDSSIGGKTGIDFLGYKNIIGTFYFPSMTLINPLFINTLNKKEITCGLGEIIKYGLIEDYDFFKYIGENIGNIYNKDKNILTYIIEKSVEIKSFIVNKDKLDLGLRQKLNFGHTVGHSIESLFNYERYNHGEAVILGMIYETTIAYEKGLISEEYYNEIRNILIPLVEPVGFNENEVNILLNYMKKDKKNKNDKIGFVLPVDKGKVDIFYDIDELTIKKILMMI</sequence>
<evidence type="ECO:0000256" key="4">
    <source>
        <dbReference type="ARBA" id="ARBA00022723"/>
    </source>
</evidence>
<dbReference type="AlphaFoldDB" id="A0A6N7XI40"/>
<dbReference type="PANTHER" id="PTHR43622:SF1">
    <property type="entry name" value="3-DEHYDROQUINATE SYNTHASE"/>
    <property type="match status" value="1"/>
</dbReference>
<evidence type="ECO:0000256" key="9">
    <source>
        <dbReference type="ARBA" id="ARBA00023285"/>
    </source>
</evidence>
<dbReference type="GO" id="GO:0000166">
    <property type="term" value="F:nucleotide binding"/>
    <property type="evidence" value="ECO:0007669"/>
    <property type="project" value="UniProtKB-KW"/>
</dbReference>
<comment type="cofactor">
    <cofactor evidence="2">
        <name>Co(2+)</name>
        <dbReference type="ChEBI" id="CHEBI:48828"/>
    </cofactor>
</comment>
<dbReference type="Proteomes" id="UP000469523">
    <property type="component" value="Unassembled WGS sequence"/>
</dbReference>
<keyword evidence="8 13" id="KW-0456">Lyase</keyword>
<evidence type="ECO:0000256" key="2">
    <source>
        <dbReference type="ARBA" id="ARBA00001941"/>
    </source>
</evidence>
<keyword evidence="9" id="KW-0170">Cobalt</keyword>
<evidence type="ECO:0000256" key="5">
    <source>
        <dbReference type="ARBA" id="ARBA00022741"/>
    </source>
</evidence>
<evidence type="ECO:0000256" key="6">
    <source>
        <dbReference type="ARBA" id="ARBA00022833"/>
    </source>
</evidence>
<evidence type="ECO:0000256" key="8">
    <source>
        <dbReference type="ARBA" id="ARBA00023239"/>
    </source>
</evidence>
<dbReference type="FunFam" id="3.40.50.1970:FF:000007">
    <property type="entry name" value="Pentafunctional AROM polypeptide"/>
    <property type="match status" value="1"/>
</dbReference>